<dbReference type="AlphaFoldDB" id="A0A9D1EGG4"/>
<reference evidence="2" key="1">
    <citation type="submission" date="2020-10" db="EMBL/GenBank/DDBJ databases">
        <authorList>
            <person name="Gilroy R."/>
        </authorList>
    </citation>
    <scope>NUCLEOTIDE SEQUENCE</scope>
    <source>
        <strain evidence="2">ChiW13-3771</strain>
    </source>
</reference>
<sequence>MGVKSIENTDRLYWLGRYSERVYTTLKLFGMSYDTMLEEGAGDYDAFCRSLDIPNIYTSSEDFLRSYPFCEEDTNSIASNLKRAYDNAIELREEIGSETLAYIQLACYGMQSARVSKAPMIEFQKVIDNILAFWGIVDDWIEDENTRNIIKIGKRVERIDLYGRLHAGYESMRREICRLTGRIDRCNIHYRKDVLDRLNKLIQEKPLNYPEIVKEIEQILEV</sequence>
<dbReference type="InterPro" id="IPR007296">
    <property type="entry name" value="DUF403"/>
</dbReference>
<dbReference type="EMBL" id="DVHN01000146">
    <property type="protein sequence ID" value="HIR89478.1"/>
    <property type="molecule type" value="Genomic_DNA"/>
</dbReference>
<organism evidence="2 3">
    <name type="scientific">Candidatus Fimimorpha faecalis</name>
    <dbReference type="NCBI Taxonomy" id="2840824"/>
    <lineage>
        <taxon>Bacteria</taxon>
        <taxon>Bacillati</taxon>
        <taxon>Bacillota</taxon>
        <taxon>Clostridia</taxon>
        <taxon>Eubacteriales</taxon>
        <taxon>Candidatus Fimimorpha</taxon>
    </lineage>
</organism>
<name>A0A9D1EGG4_9FIRM</name>
<feature type="domain" description="DUF403" evidence="1">
    <location>
        <begin position="10"/>
        <end position="165"/>
    </location>
</feature>
<comment type="caution">
    <text evidence="2">The sequence shown here is derived from an EMBL/GenBank/DDBJ whole genome shotgun (WGS) entry which is preliminary data.</text>
</comment>
<evidence type="ECO:0000259" key="1">
    <source>
        <dbReference type="Pfam" id="PF04168"/>
    </source>
</evidence>
<accession>A0A9D1EGG4</accession>
<gene>
    <name evidence="2" type="ORF">IAC96_11060</name>
</gene>
<evidence type="ECO:0000313" key="2">
    <source>
        <dbReference type="EMBL" id="HIR89478.1"/>
    </source>
</evidence>
<evidence type="ECO:0000313" key="3">
    <source>
        <dbReference type="Proteomes" id="UP000824201"/>
    </source>
</evidence>
<dbReference type="Proteomes" id="UP000824201">
    <property type="component" value="Unassembled WGS sequence"/>
</dbReference>
<proteinExistence type="predicted"/>
<reference evidence="2" key="2">
    <citation type="journal article" date="2021" name="PeerJ">
        <title>Extensive microbial diversity within the chicken gut microbiome revealed by metagenomics and culture.</title>
        <authorList>
            <person name="Gilroy R."/>
            <person name="Ravi A."/>
            <person name="Getino M."/>
            <person name="Pursley I."/>
            <person name="Horton D.L."/>
            <person name="Alikhan N.F."/>
            <person name="Baker D."/>
            <person name="Gharbi K."/>
            <person name="Hall N."/>
            <person name="Watson M."/>
            <person name="Adriaenssens E.M."/>
            <person name="Foster-Nyarko E."/>
            <person name="Jarju S."/>
            <person name="Secka A."/>
            <person name="Antonio M."/>
            <person name="Oren A."/>
            <person name="Chaudhuri R.R."/>
            <person name="La Ragione R."/>
            <person name="Hildebrand F."/>
            <person name="Pallen M.J."/>
        </authorList>
    </citation>
    <scope>NUCLEOTIDE SEQUENCE</scope>
    <source>
        <strain evidence="2">ChiW13-3771</strain>
    </source>
</reference>
<dbReference type="Pfam" id="PF04168">
    <property type="entry name" value="Alpha-E"/>
    <property type="match status" value="1"/>
</dbReference>
<protein>
    <submittedName>
        <fullName evidence="2">Alpha-E domain-containing protein</fullName>
    </submittedName>
</protein>